<reference evidence="2 3" key="1">
    <citation type="journal article" date="2017" name="Curr. Microbiol.">
        <title>Mucilaginibacter ginsenosidivorans sp. nov., Isolated from Soil of Ginseng Field.</title>
        <authorList>
            <person name="Kim M.M."/>
            <person name="Siddiqi M.Z."/>
            <person name="Im W.T."/>
        </authorList>
    </citation>
    <scope>NUCLEOTIDE SEQUENCE [LARGE SCALE GENOMIC DNA]</scope>
    <source>
        <strain evidence="2 3">Gsoil 3017</strain>
    </source>
</reference>
<dbReference type="AlphaFoldDB" id="A0A5B8URW0"/>
<keyword evidence="1" id="KW-1133">Transmembrane helix</keyword>
<dbReference type="OrthoDB" id="798550at2"/>
<accession>A0A5B8URW0</accession>
<feature type="transmembrane region" description="Helical" evidence="1">
    <location>
        <begin position="71"/>
        <end position="89"/>
    </location>
</feature>
<proteinExistence type="predicted"/>
<dbReference type="KEGG" id="mgin:FRZ54_00555"/>
<name>A0A5B8URW0_9SPHI</name>
<feature type="transmembrane region" description="Helical" evidence="1">
    <location>
        <begin position="12"/>
        <end position="36"/>
    </location>
</feature>
<keyword evidence="1" id="KW-0812">Transmembrane</keyword>
<protein>
    <submittedName>
        <fullName evidence="2">Uncharacterized protein</fullName>
    </submittedName>
</protein>
<evidence type="ECO:0000256" key="1">
    <source>
        <dbReference type="SAM" id="Phobius"/>
    </source>
</evidence>
<evidence type="ECO:0000313" key="3">
    <source>
        <dbReference type="Proteomes" id="UP000321479"/>
    </source>
</evidence>
<organism evidence="2 3">
    <name type="scientific">Mucilaginibacter ginsenosidivorans</name>
    <dbReference type="NCBI Taxonomy" id="398053"/>
    <lineage>
        <taxon>Bacteria</taxon>
        <taxon>Pseudomonadati</taxon>
        <taxon>Bacteroidota</taxon>
        <taxon>Sphingobacteriia</taxon>
        <taxon>Sphingobacteriales</taxon>
        <taxon>Sphingobacteriaceae</taxon>
        <taxon>Mucilaginibacter</taxon>
    </lineage>
</organism>
<dbReference type="RefSeq" id="WP_147029710.1">
    <property type="nucleotide sequence ID" value="NZ_CP042436.1"/>
</dbReference>
<keyword evidence="1" id="KW-0472">Membrane</keyword>
<dbReference type="EMBL" id="CP042436">
    <property type="protein sequence ID" value="QEC61131.1"/>
    <property type="molecule type" value="Genomic_DNA"/>
</dbReference>
<gene>
    <name evidence="2" type="ORF">FRZ54_00555</name>
</gene>
<sequence length="90" mass="10294">MDQKPVFRRRHFGNPAVFNILVTNYVVAAFGLAIFVNSQHKLYWFFWVVMGGVAVYNVFALYKNREELDKVSVIAYIIGLAGMGLLFLAF</sequence>
<feature type="transmembrane region" description="Helical" evidence="1">
    <location>
        <begin position="42"/>
        <end position="59"/>
    </location>
</feature>
<keyword evidence="3" id="KW-1185">Reference proteome</keyword>
<dbReference type="Proteomes" id="UP000321479">
    <property type="component" value="Chromosome"/>
</dbReference>
<evidence type="ECO:0000313" key="2">
    <source>
        <dbReference type="EMBL" id="QEC61131.1"/>
    </source>
</evidence>